<proteinExistence type="predicted"/>
<name>A0A6B1FW81_9CHLR</name>
<organism evidence="1">
    <name type="scientific">Caldilineaceae bacterium SB0675_bin_29</name>
    <dbReference type="NCBI Taxonomy" id="2605266"/>
    <lineage>
        <taxon>Bacteria</taxon>
        <taxon>Bacillati</taxon>
        <taxon>Chloroflexota</taxon>
        <taxon>Caldilineae</taxon>
        <taxon>Caldilineales</taxon>
        <taxon>Caldilineaceae</taxon>
    </lineage>
</organism>
<evidence type="ECO:0000313" key="1">
    <source>
        <dbReference type="EMBL" id="MYH60327.1"/>
    </source>
</evidence>
<reference evidence="1" key="1">
    <citation type="submission" date="2019-09" db="EMBL/GenBank/DDBJ databases">
        <title>Characterisation of the sponge microbiome using genome-centric metagenomics.</title>
        <authorList>
            <person name="Engelberts J.P."/>
            <person name="Robbins S.J."/>
            <person name="De Goeij J.M."/>
            <person name="Aranda M."/>
            <person name="Bell S.C."/>
            <person name="Webster N.S."/>
        </authorList>
    </citation>
    <scope>NUCLEOTIDE SEQUENCE</scope>
    <source>
        <strain evidence="1">SB0675_bin_29</strain>
    </source>
</reference>
<sequence length="69" mass="7120">MAALIDHIASATGDTVNTLLDDGLPGKPDDPEHTCIGMMVENLRTLATTLGGDPSLMDGVEVGNVPDTE</sequence>
<gene>
    <name evidence="1" type="ORF">F4148_00660</name>
</gene>
<dbReference type="AlphaFoldDB" id="A0A6B1FW81"/>
<protein>
    <submittedName>
        <fullName evidence="1">Uncharacterized protein</fullName>
    </submittedName>
</protein>
<dbReference type="EMBL" id="VYDA01000022">
    <property type="protein sequence ID" value="MYH60327.1"/>
    <property type="molecule type" value="Genomic_DNA"/>
</dbReference>
<comment type="caution">
    <text evidence="1">The sequence shown here is derived from an EMBL/GenBank/DDBJ whole genome shotgun (WGS) entry which is preliminary data.</text>
</comment>
<accession>A0A6B1FW81</accession>